<dbReference type="HOGENOM" id="CLU_1053289_0_0_9"/>
<dbReference type="Proteomes" id="UP000006919">
    <property type="component" value="Plasmid pRUMAL01"/>
</dbReference>
<dbReference type="GO" id="GO:0006260">
    <property type="term" value="P:DNA replication"/>
    <property type="evidence" value="ECO:0007669"/>
    <property type="project" value="InterPro"/>
</dbReference>
<proteinExistence type="predicted"/>
<dbReference type="OrthoDB" id="9773296at2"/>
<dbReference type="KEGG" id="ral:Rumal_3285"/>
<feature type="domain" description="Zinc finger CHC2-type" evidence="1">
    <location>
        <begin position="6"/>
        <end position="101"/>
    </location>
</feature>
<evidence type="ECO:0000313" key="3">
    <source>
        <dbReference type="Proteomes" id="UP000006919"/>
    </source>
</evidence>
<dbReference type="EMBL" id="CP002404">
    <property type="protein sequence ID" value="ADU23748.1"/>
    <property type="molecule type" value="Genomic_DNA"/>
</dbReference>
<dbReference type="Gene3D" id="3.90.580.10">
    <property type="entry name" value="Zinc finger, CHC2-type domain"/>
    <property type="match status" value="1"/>
</dbReference>
<organism evidence="2 3">
    <name type="scientific">Ruminococcus albus (strain ATCC 27210 / DSM 20455 / JCM 14654 / NCDO 2250 / 7)</name>
    <dbReference type="NCBI Taxonomy" id="697329"/>
    <lineage>
        <taxon>Bacteria</taxon>
        <taxon>Bacillati</taxon>
        <taxon>Bacillota</taxon>
        <taxon>Clostridia</taxon>
        <taxon>Eubacteriales</taxon>
        <taxon>Oscillospiraceae</taxon>
        <taxon>Ruminococcus</taxon>
    </lineage>
</organism>
<accession>E6UJA2</accession>
<dbReference type="InterPro" id="IPR036977">
    <property type="entry name" value="DNA_primase_Znf_CHC2"/>
</dbReference>
<dbReference type="GO" id="GO:0008270">
    <property type="term" value="F:zinc ion binding"/>
    <property type="evidence" value="ECO:0007669"/>
    <property type="project" value="InterPro"/>
</dbReference>
<evidence type="ECO:0000313" key="2">
    <source>
        <dbReference type="EMBL" id="ADU23748.1"/>
    </source>
</evidence>
<dbReference type="InterPro" id="IPR002694">
    <property type="entry name" value="Znf_CHC2"/>
</dbReference>
<dbReference type="eggNOG" id="COG0358">
    <property type="taxonomic scope" value="Bacteria"/>
</dbReference>
<dbReference type="SUPFAM" id="SSF57783">
    <property type="entry name" value="Zinc beta-ribbon"/>
    <property type="match status" value="1"/>
</dbReference>
<keyword evidence="2" id="KW-0614">Plasmid</keyword>
<dbReference type="GO" id="GO:0003677">
    <property type="term" value="F:DNA binding"/>
    <property type="evidence" value="ECO:0007669"/>
    <property type="project" value="InterPro"/>
</dbReference>
<geneLocation type="plasmid" evidence="2 3">
    <name>pRUMAL01</name>
</geneLocation>
<reference evidence="3" key="1">
    <citation type="journal article" date="2011" name="J. Bacteriol.">
        <title>Complete genome of the cellulolytic ruminal bacterium Ruminococcus albus 7.</title>
        <authorList>
            <person name="Suen G."/>
            <person name="Stevenson D.M."/>
            <person name="Bruce D.C."/>
            <person name="Chertkov O."/>
            <person name="Copeland A."/>
            <person name="Cheng J.F."/>
            <person name="Detter C."/>
            <person name="Detter J.C."/>
            <person name="Goodwin L.A."/>
            <person name="Han C.S."/>
            <person name="Hauser L.J."/>
            <person name="Ivanova N.N."/>
            <person name="Kyrpides N.C."/>
            <person name="Land M.L."/>
            <person name="Lapidus A."/>
            <person name="Lucas S."/>
            <person name="Ovchinnikova G."/>
            <person name="Pitluck S."/>
            <person name="Tapia R."/>
            <person name="Woyke T."/>
            <person name="Boyum J."/>
            <person name="Mead D."/>
            <person name="Weimer P.J."/>
        </authorList>
    </citation>
    <scope>NUCLEOTIDE SEQUENCE [LARGE SCALE GENOMIC DNA]</scope>
    <source>
        <strain evidence="3">ATCC 27210 / DSM 20455 / JCM 14654 / NCDO 2250 / 7</strain>
        <plasmid evidence="3">pRUMAL01</plasmid>
    </source>
</reference>
<dbReference type="RefSeq" id="WP_013483298.1">
    <property type="nucleotide sequence ID" value="NC_014824.1"/>
</dbReference>
<dbReference type="AlphaFoldDB" id="E6UJA2"/>
<protein>
    <recommendedName>
        <fullName evidence="1">Zinc finger CHC2-type domain-containing protein</fullName>
    </recommendedName>
</protein>
<evidence type="ECO:0000259" key="1">
    <source>
        <dbReference type="Pfam" id="PF01807"/>
    </source>
</evidence>
<dbReference type="GO" id="GO:0003899">
    <property type="term" value="F:DNA-directed RNA polymerase activity"/>
    <property type="evidence" value="ECO:0007669"/>
    <property type="project" value="InterPro"/>
</dbReference>
<sequence>MKLITNLEDIKDACNLVDLARELDIDMQRSGSHWAIRCPNHRGGQYDRHIGNCYITKNHKNFICKSCGNKGDALTLVQQATGCSFLEAVKFLSNFVEIEPSYIEEGKEYTSNNGEKDVLRRIISQKEQDFLGIKNFAVYGVSELIEPDEFDLASELNATPVTYENEVLFYFTEKTYLTNPLKKIASQNYELYLKIIENAIFRKYEKLKKIFDIWENSPYAADSYDVIKIEFETLRTIYKNIGGEESRIKIPVLKNQSLIDLSSL</sequence>
<dbReference type="Pfam" id="PF01807">
    <property type="entry name" value="Zn_ribbon_DnaG"/>
    <property type="match status" value="1"/>
</dbReference>
<name>E6UJA2_RUMA7</name>
<gene>
    <name evidence="2" type="ordered locus">Rumal_3285</name>
</gene>